<evidence type="ECO:0000313" key="3">
    <source>
        <dbReference type="EMBL" id="VFK42713.1"/>
    </source>
</evidence>
<sequence>MEGYGIAIEKDEKDRSRFQKSGLIDSRGGLGKTSLHISQAEGNAKMNDRRIIENYHQTTKHHFGRYAKSLGYLDWATQPDPFREFTGAQSIALPLQRKDESARYEDIFVPGRIPAETLSLESVGKFFEYSLAISAWKQSGASRWALRINPSSGNLHPTEGYCVLPALTGMSASPSVYHYASKEHRLEIRAEFPQKTWDLLPPDIFLVGLSSISWREAWKYGERAFRYCQHDCGHAYLALDVAARMLGWRITLLHTLGDREIAAALGLDRTHEFRPNEEEIPELLIAVQLRPKDRMAQYIIPDDFFHGIAKGKWFGRANPLSRSHHDWPLIRTVVEATRKPKTALAHFTDKQAIDGEDGVASVDQASGDTPVHYPVQGIGKTKILREAVRAIRPAPFGSWREALTCSYEQGFSAYQVIKKRRSAVSMDAQTTLARDAFYRMLLRVVASGEIFPWSPKIHLALFVHRVDSLAPGLYLLIRDPGAQSELDRATHDYFLWERPADCPADLSLYLLQPGDLTNTARTISCTQDIAGDGVFSLGMIARFQSSIDTHGAWFYKRLFQESGMIGQILYLEAEAAGISGTGIGCFFDDAVHDILGFQDTDFQIIYHFTIGGAVIDPQIVTLQAYVR</sequence>
<dbReference type="InterPro" id="IPR029479">
    <property type="entry name" value="Nitroreductase"/>
</dbReference>
<dbReference type="CDD" id="cd02142">
    <property type="entry name" value="McbC_SagB-like_oxidoreductase"/>
    <property type="match status" value="2"/>
</dbReference>
<dbReference type="GO" id="GO:0016491">
    <property type="term" value="F:oxidoreductase activity"/>
    <property type="evidence" value="ECO:0007669"/>
    <property type="project" value="InterPro"/>
</dbReference>
<dbReference type="InterPro" id="IPR000415">
    <property type="entry name" value="Nitroreductase-like"/>
</dbReference>
<dbReference type="EMBL" id="CAADHB010000009">
    <property type="protein sequence ID" value="VFK78213.1"/>
    <property type="molecule type" value="Genomic_DNA"/>
</dbReference>
<organism evidence="3">
    <name type="scientific">Candidatus Kentrum sp. SD</name>
    <dbReference type="NCBI Taxonomy" id="2126332"/>
    <lineage>
        <taxon>Bacteria</taxon>
        <taxon>Pseudomonadati</taxon>
        <taxon>Pseudomonadota</taxon>
        <taxon>Gammaproteobacteria</taxon>
        <taxon>Candidatus Kentrum</taxon>
    </lineage>
</organism>
<accession>A0A450YME6</accession>
<dbReference type="Gene3D" id="3.40.109.10">
    <property type="entry name" value="NADH Oxidase"/>
    <property type="match status" value="2"/>
</dbReference>
<dbReference type="SUPFAM" id="SSF55469">
    <property type="entry name" value="FMN-dependent nitroreductase-like"/>
    <property type="match status" value="2"/>
</dbReference>
<dbReference type="EMBL" id="CAADFU010000019">
    <property type="protein sequence ID" value="VFK42713.1"/>
    <property type="molecule type" value="Genomic_DNA"/>
</dbReference>
<evidence type="ECO:0000313" key="2">
    <source>
        <dbReference type="EMBL" id="VFK37988.1"/>
    </source>
</evidence>
<dbReference type="PANTHER" id="PTHR42741:SF3">
    <property type="entry name" value="NITROREDUCTASE FAMILY PROTEIN"/>
    <property type="match status" value="1"/>
</dbReference>
<dbReference type="PANTHER" id="PTHR42741">
    <property type="entry name" value="NITROREDUCTASE FAMILY PROTEIN"/>
    <property type="match status" value="1"/>
</dbReference>
<feature type="domain" description="Nitroreductase" evidence="1">
    <location>
        <begin position="541"/>
        <end position="611"/>
    </location>
</feature>
<dbReference type="Pfam" id="PF00881">
    <property type="entry name" value="Nitroreductase"/>
    <property type="match status" value="1"/>
</dbReference>
<name>A0A450YME6_9GAMM</name>
<dbReference type="AlphaFoldDB" id="A0A450YME6"/>
<dbReference type="EMBL" id="CAADFR010000020">
    <property type="protein sequence ID" value="VFK37988.1"/>
    <property type="molecule type" value="Genomic_DNA"/>
</dbReference>
<protein>
    <submittedName>
        <fullName evidence="3">SagB-type dehydrogenase domain-containing protein</fullName>
    </submittedName>
</protein>
<evidence type="ECO:0000259" key="1">
    <source>
        <dbReference type="Pfam" id="PF00881"/>
    </source>
</evidence>
<evidence type="ECO:0000313" key="4">
    <source>
        <dbReference type="EMBL" id="VFK78213.1"/>
    </source>
</evidence>
<proteinExistence type="predicted"/>
<gene>
    <name evidence="4" type="ORF">BECKSD772D_GA0070982_100925</name>
    <name evidence="3" type="ORF">BECKSD772E_GA0070983_10196</name>
    <name evidence="2" type="ORF">BECKSD772F_GA0070984_10206</name>
</gene>
<reference evidence="3" key="1">
    <citation type="submission" date="2019-02" db="EMBL/GenBank/DDBJ databases">
        <authorList>
            <person name="Gruber-Vodicka R. H."/>
            <person name="Seah K. B. B."/>
        </authorList>
    </citation>
    <scope>NUCLEOTIDE SEQUENCE</scope>
    <source>
        <strain evidence="4">BECK_S127</strain>
        <strain evidence="3">BECK_S1320</strain>
        <strain evidence="2">BECK_S1321</strain>
    </source>
</reference>